<dbReference type="SUPFAM" id="SSF55785">
    <property type="entry name" value="PYP-like sensor domain (PAS domain)"/>
    <property type="match status" value="2"/>
</dbReference>
<reference evidence="5" key="1">
    <citation type="journal article" date="2022" name="Biotechnol. Bioprocess Eng.">
        <title>Pan-genome Analysis Reveals Comparative Genomic Features of Central Metabolic Pathways in Methylorubrum extorquens.</title>
        <authorList>
            <person name="Lee G.M."/>
            <person name="Scott-Nevros Z.K."/>
            <person name="Lee S.-M."/>
            <person name="Kim D."/>
        </authorList>
    </citation>
    <scope>NUCLEOTIDE SEQUENCE</scope>
    <source>
        <strain evidence="5">ATCC 55366</strain>
    </source>
</reference>
<evidence type="ECO:0000259" key="1">
    <source>
        <dbReference type="PROSITE" id="PS50112"/>
    </source>
</evidence>
<dbReference type="PANTHER" id="PTHR44757:SF2">
    <property type="entry name" value="BIOFILM ARCHITECTURE MAINTENANCE PROTEIN MBAA"/>
    <property type="match status" value="1"/>
</dbReference>
<dbReference type="Gene3D" id="3.20.20.450">
    <property type="entry name" value="EAL domain"/>
    <property type="match status" value="1"/>
</dbReference>
<feature type="domain" description="PAC" evidence="2">
    <location>
        <begin position="405"/>
        <end position="458"/>
    </location>
</feature>
<evidence type="ECO:0000259" key="4">
    <source>
        <dbReference type="PROSITE" id="PS50887"/>
    </source>
</evidence>
<evidence type="ECO:0000313" key="6">
    <source>
        <dbReference type="Proteomes" id="UP001223720"/>
    </source>
</evidence>
<dbReference type="NCBIfam" id="TIGR00254">
    <property type="entry name" value="GGDEF"/>
    <property type="match status" value="1"/>
</dbReference>
<dbReference type="SUPFAM" id="SSF141868">
    <property type="entry name" value="EAL domain-like"/>
    <property type="match status" value="1"/>
</dbReference>
<dbReference type="InterPro" id="IPR029016">
    <property type="entry name" value="GAF-like_dom_sf"/>
</dbReference>
<dbReference type="InterPro" id="IPR029787">
    <property type="entry name" value="Nucleotide_cyclase"/>
</dbReference>
<dbReference type="RefSeq" id="WP_283535651.1">
    <property type="nucleotide sequence ID" value="NZ_CP073633.1"/>
</dbReference>
<dbReference type="CDD" id="cd00130">
    <property type="entry name" value="PAS"/>
    <property type="match status" value="2"/>
</dbReference>
<dbReference type="Proteomes" id="UP001223720">
    <property type="component" value="Chromosome"/>
</dbReference>
<dbReference type="Gene3D" id="3.30.450.20">
    <property type="entry name" value="PAS domain"/>
    <property type="match status" value="2"/>
</dbReference>
<evidence type="ECO:0000259" key="3">
    <source>
        <dbReference type="PROSITE" id="PS50883"/>
    </source>
</evidence>
<dbReference type="EMBL" id="CP073633">
    <property type="protein sequence ID" value="WHQ70090.1"/>
    <property type="molecule type" value="Genomic_DNA"/>
</dbReference>
<dbReference type="NCBIfam" id="TIGR00229">
    <property type="entry name" value="sensory_box"/>
    <property type="match status" value="1"/>
</dbReference>
<gene>
    <name evidence="5" type="ORF">KEC54_27935</name>
</gene>
<dbReference type="Gene3D" id="3.30.450.40">
    <property type="match status" value="1"/>
</dbReference>
<dbReference type="SMART" id="SM00267">
    <property type="entry name" value="GGDEF"/>
    <property type="match status" value="1"/>
</dbReference>
<dbReference type="InterPro" id="IPR000700">
    <property type="entry name" value="PAS-assoc_C"/>
</dbReference>
<dbReference type="InterPro" id="IPR003018">
    <property type="entry name" value="GAF"/>
</dbReference>
<dbReference type="Pfam" id="PF00990">
    <property type="entry name" value="GGDEF"/>
    <property type="match status" value="1"/>
</dbReference>
<dbReference type="Pfam" id="PF08447">
    <property type="entry name" value="PAS_3"/>
    <property type="match status" value="2"/>
</dbReference>
<sequence>MGKHVPPLPLNETERLAALHDLRILDTAPEAHFDAVCSTAAALFSVPMTLVSLIDIDRQWFKAKCGITVDGTPRDLAFCAYAILNDDALVVEDATTDPRFANNPLVTGEPGIRFYAGAPLVLRSGIRLGTLCIIDTKPRSFSEAQRTQLEDLAEIVVAHIELHRKQLAVQAALEERTRAQEDILKARKALEETTDLLRLAQEAAGAGIWHWSLGEDVVRNSPESARMLGFSVEPGSADWIDISKAEWAEWVHPDDLAMVRAAHVAALRDDTVYKVEYRVRLPEGSDGYRWLMSFGRIIRDAETGRPTRIVGLDLDVTERHTTQESLIKSEARLALALDSGSDGLWDWDITTGHVWYSDRWQTMLGYMPGEIEPHIRSWTDLTHPDDLQQAQSLLKDHFEGRSDSYVCEHRVRTKAGAYSWILARGRVVAWNEQRAPLRIVGTYIDITERKAVEERIAHIACHDALTGLPNRTVFREQLKRRLAEVRRGRGQAALLCLDLDRFKTVNDTLGHPAGDDLLCQIAARLRATVRDSDVVVRLGGDEFAIIVPHLDHPHQASKLAERLIDAVGQPLDLGGHLVTVGTSIGIALAPGNGGTPETLFKNADIALYRAKAAARNNYCFYEAGMDAAVETRMRLELEMREAVMCDGFALHYQPVLRLSEDRIIGFEALMRWPHPTRGMIAPDEFIPLAEESGLIVPLGSWALHEACSEAASWPGELTVAVNVSTVQFQRPGLEQSVLSALEASGLAPHRLILEITESVLVQDAEAVIACLHRLRNLGVRIALDDFGTGYSSLSYLRRFPFDKIKIDRTFIREISDPGAAAIVRAVVGIATQLGATVTAEGVETTEQFEQVRQKGCTDVQGYLVSRPLTAEKAAEFIGSSTSTEQAYERLCGAERQDQHCACAA</sequence>
<dbReference type="SUPFAM" id="SSF55073">
    <property type="entry name" value="Nucleotide cyclase"/>
    <property type="match status" value="1"/>
</dbReference>
<dbReference type="InterPro" id="IPR001610">
    <property type="entry name" value="PAC"/>
</dbReference>
<dbReference type="InterPro" id="IPR000160">
    <property type="entry name" value="GGDEF_dom"/>
</dbReference>
<dbReference type="GO" id="GO:0003824">
    <property type="term" value="F:catalytic activity"/>
    <property type="evidence" value="ECO:0007669"/>
    <property type="project" value="UniProtKB-ARBA"/>
</dbReference>
<dbReference type="PROSITE" id="PS50112">
    <property type="entry name" value="PAS"/>
    <property type="match status" value="1"/>
</dbReference>
<dbReference type="InterPro" id="IPR035965">
    <property type="entry name" value="PAS-like_dom_sf"/>
</dbReference>
<dbReference type="InterPro" id="IPR052155">
    <property type="entry name" value="Biofilm_reg_signaling"/>
</dbReference>
<dbReference type="Pfam" id="PF00563">
    <property type="entry name" value="EAL"/>
    <property type="match status" value="1"/>
</dbReference>
<dbReference type="PROSITE" id="PS50113">
    <property type="entry name" value="PAC"/>
    <property type="match status" value="1"/>
</dbReference>
<dbReference type="SMART" id="SM00091">
    <property type="entry name" value="PAS"/>
    <property type="match status" value="2"/>
</dbReference>
<dbReference type="SMART" id="SM00086">
    <property type="entry name" value="PAC"/>
    <property type="match status" value="2"/>
</dbReference>
<dbReference type="CDD" id="cd01948">
    <property type="entry name" value="EAL"/>
    <property type="match status" value="1"/>
</dbReference>
<dbReference type="AlphaFoldDB" id="A0AAX3WHQ3"/>
<dbReference type="PROSITE" id="PS50883">
    <property type="entry name" value="EAL"/>
    <property type="match status" value="1"/>
</dbReference>
<evidence type="ECO:0000259" key="2">
    <source>
        <dbReference type="PROSITE" id="PS50113"/>
    </source>
</evidence>
<dbReference type="Pfam" id="PF01590">
    <property type="entry name" value="GAF"/>
    <property type="match status" value="1"/>
</dbReference>
<dbReference type="Gene3D" id="3.30.70.270">
    <property type="match status" value="1"/>
</dbReference>
<organism evidence="5 6">
    <name type="scientific">Methylorubrum extorquens</name>
    <name type="common">Methylobacterium dichloromethanicum</name>
    <name type="synonym">Methylobacterium extorquens</name>
    <dbReference type="NCBI Taxonomy" id="408"/>
    <lineage>
        <taxon>Bacteria</taxon>
        <taxon>Pseudomonadati</taxon>
        <taxon>Pseudomonadota</taxon>
        <taxon>Alphaproteobacteria</taxon>
        <taxon>Hyphomicrobiales</taxon>
        <taxon>Methylobacteriaceae</taxon>
        <taxon>Methylorubrum</taxon>
    </lineage>
</organism>
<dbReference type="InterPro" id="IPR013655">
    <property type="entry name" value="PAS_fold_3"/>
</dbReference>
<feature type="domain" description="GGDEF" evidence="4">
    <location>
        <begin position="490"/>
        <end position="623"/>
    </location>
</feature>
<feature type="domain" description="EAL" evidence="3">
    <location>
        <begin position="632"/>
        <end position="881"/>
    </location>
</feature>
<dbReference type="FunFam" id="3.30.70.270:FF:000001">
    <property type="entry name" value="Diguanylate cyclase domain protein"/>
    <property type="match status" value="1"/>
</dbReference>
<dbReference type="SMART" id="SM00052">
    <property type="entry name" value="EAL"/>
    <property type="match status" value="1"/>
</dbReference>
<dbReference type="CDD" id="cd01949">
    <property type="entry name" value="GGDEF"/>
    <property type="match status" value="1"/>
</dbReference>
<dbReference type="InterPro" id="IPR035919">
    <property type="entry name" value="EAL_sf"/>
</dbReference>
<dbReference type="SUPFAM" id="SSF55781">
    <property type="entry name" value="GAF domain-like"/>
    <property type="match status" value="1"/>
</dbReference>
<dbReference type="InterPro" id="IPR000014">
    <property type="entry name" value="PAS"/>
</dbReference>
<accession>A0AAX3WHQ3</accession>
<dbReference type="PROSITE" id="PS50887">
    <property type="entry name" value="GGDEF"/>
    <property type="match status" value="1"/>
</dbReference>
<dbReference type="InterPro" id="IPR001633">
    <property type="entry name" value="EAL_dom"/>
</dbReference>
<protein>
    <submittedName>
        <fullName evidence="5">EAL domain-containing protein</fullName>
    </submittedName>
</protein>
<proteinExistence type="predicted"/>
<dbReference type="PANTHER" id="PTHR44757">
    <property type="entry name" value="DIGUANYLATE CYCLASE DGCP"/>
    <property type="match status" value="1"/>
</dbReference>
<feature type="domain" description="PAS" evidence="1">
    <location>
        <begin position="329"/>
        <end position="401"/>
    </location>
</feature>
<dbReference type="SMART" id="SM00065">
    <property type="entry name" value="GAF"/>
    <property type="match status" value="1"/>
</dbReference>
<evidence type="ECO:0000313" key="5">
    <source>
        <dbReference type="EMBL" id="WHQ70090.1"/>
    </source>
</evidence>
<dbReference type="InterPro" id="IPR043128">
    <property type="entry name" value="Rev_trsase/Diguanyl_cyclase"/>
</dbReference>
<name>A0AAX3WHQ3_METEX</name>